<keyword evidence="3" id="KW-1185">Reference proteome</keyword>
<comment type="caution">
    <text evidence="2">The sequence shown here is derived from an EMBL/GenBank/DDBJ whole genome shotgun (WGS) entry which is preliminary data.</text>
</comment>
<gene>
    <name evidence="2" type="ORF">Arub01_34930</name>
</gene>
<feature type="region of interest" description="Disordered" evidence="1">
    <location>
        <begin position="40"/>
        <end position="83"/>
    </location>
</feature>
<evidence type="ECO:0000256" key="1">
    <source>
        <dbReference type="SAM" id="MobiDB-lite"/>
    </source>
</evidence>
<evidence type="ECO:0000313" key="3">
    <source>
        <dbReference type="Proteomes" id="UP001165124"/>
    </source>
</evidence>
<dbReference type="Pfam" id="PF14440">
    <property type="entry name" value="XOO_2897-deam"/>
    <property type="match status" value="1"/>
</dbReference>
<evidence type="ECO:0000313" key="2">
    <source>
        <dbReference type="EMBL" id="GLW65249.1"/>
    </source>
</evidence>
<name>A0A9W6PVH8_9ACTN</name>
<accession>A0A9W6PVH8</accession>
<organism evidence="2 3">
    <name type="scientific">Actinomadura rubrobrunea</name>
    <dbReference type="NCBI Taxonomy" id="115335"/>
    <lineage>
        <taxon>Bacteria</taxon>
        <taxon>Bacillati</taxon>
        <taxon>Actinomycetota</taxon>
        <taxon>Actinomycetes</taxon>
        <taxon>Streptosporangiales</taxon>
        <taxon>Thermomonosporaceae</taxon>
        <taxon>Actinomadura</taxon>
    </lineage>
</organism>
<dbReference type="EMBL" id="BSRZ01000008">
    <property type="protein sequence ID" value="GLW65249.1"/>
    <property type="molecule type" value="Genomic_DNA"/>
</dbReference>
<proteinExistence type="predicted"/>
<feature type="compositionally biased region" description="Basic and acidic residues" evidence="1">
    <location>
        <begin position="70"/>
        <end position="83"/>
    </location>
</feature>
<sequence>MGKPNKGGGTTKAAGKAASGIFAKCADKLFRVPGTKRDVYRLDPKKIDSKTRDEWRKKRPSNKPGPNDKVTSRKVDPYDKNLDPKDRELIDAVKEARRQANADGGDNFAAIRFVDKDGQERILVASSDGVHSERMGANLLLDNGIDVKDIKQIYTERSPCDINPSYCDQWIKRHLPGVDVLHSFDYGINGTSRSQANSEHRKWVRSIFT</sequence>
<protein>
    <submittedName>
        <fullName evidence="2">Uncharacterized protein</fullName>
    </submittedName>
</protein>
<dbReference type="Proteomes" id="UP001165124">
    <property type="component" value="Unassembled WGS sequence"/>
</dbReference>
<reference evidence="2" key="1">
    <citation type="submission" date="2023-02" db="EMBL/GenBank/DDBJ databases">
        <title>Actinomadura rubrobrunea NBRC 14622.</title>
        <authorList>
            <person name="Ichikawa N."/>
            <person name="Sato H."/>
            <person name="Tonouchi N."/>
        </authorList>
    </citation>
    <scope>NUCLEOTIDE SEQUENCE</scope>
    <source>
        <strain evidence="2">NBRC 14622</strain>
    </source>
</reference>
<dbReference type="AlphaFoldDB" id="A0A9W6PVH8"/>
<feature type="compositionally biased region" description="Basic and acidic residues" evidence="1">
    <location>
        <begin position="40"/>
        <end position="56"/>
    </location>
</feature>
<dbReference type="InterPro" id="IPR032722">
    <property type="entry name" value="Deaminase_XOO_2897"/>
</dbReference>
<dbReference type="RefSeq" id="WP_067906740.1">
    <property type="nucleotide sequence ID" value="NZ_BSRZ01000008.1"/>
</dbReference>